<protein>
    <submittedName>
        <fullName evidence="1">Phosphotransferase</fullName>
    </submittedName>
</protein>
<dbReference type="AlphaFoldDB" id="A0AAW8ASL8"/>
<comment type="caution">
    <text evidence="1">The sequence shown here is derived from an EMBL/GenBank/DDBJ whole genome shotgun (WGS) entry which is preliminary data.</text>
</comment>
<dbReference type="EMBL" id="JAUUIA010001632">
    <property type="protein sequence ID" value="MDP0972070.1"/>
    <property type="molecule type" value="Genomic_DNA"/>
</dbReference>
<evidence type="ECO:0000313" key="2">
    <source>
        <dbReference type="Proteomes" id="UP001244490"/>
    </source>
</evidence>
<evidence type="ECO:0000313" key="1">
    <source>
        <dbReference type="EMBL" id="MDP0972070.1"/>
    </source>
</evidence>
<feature type="non-terminal residue" evidence="1">
    <location>
        <position position="1"/>
    </location>
</feature>
<dbReference type="Proteomes" id="UP001244490">
    <property type="component" value="Unassembled WGS sequence"/>
</dbReference>
<feature type="non-terminal residue" evidence="1">
    <location>
        <position position="77"/>
    </location>
</feature>
<proteinExistence type="predicted"/>
<sequence length="77" mass="9224">EFNSNGLADPLLHFVERFETRLFFILLITRIHDAEQQQAQYREMKRLAVESYRRKLVWLPARRADPLVLAHFQQLTA</sequence>
<organism evidence="1 2">
    <name type="scientific">Klebsiella pneumoniae</name>
    <dbReference type="NCBI Taxonomy" id="573"/>
    <lineage>
        <taxon>Bacteria</taxon>
        <taxon>Pseudomonadati</taxon>
        <taxon>Pseudomonadota</taxon>
        <taxon>Gammaproteobacteria</taxon>
        <taxon>Enterobacterales</taxon>
        <taxon>Enterobacteriaceae</taxon>
        <taxon>Klebsiella/Raoultella group</taxon>
        <taxon>Klebsiella</taxon>
        <taxon>Klebsiella pneumoniae complex</taxon>
    </lineage>
</organism>
<gene>
    <name evidence="1" type="ORF">Q6294_34635</name>
</gene>
<name>A0AAW8ASL8_KLEPN</name>
<reference evidence="1" key="1">
    <citation type="submission" date="2023-07" db="EMBL/GenBank/DDBJ databases">
        <authorList>
            <person name="Peng Z."/>
        </authorList>
    </citation>
    <scope>NUCLEOTIDE SEQUENCE</scope>
    <source>
        <strain evidence="1">KP219</strain>
    </source>
</reference>
<accession>A0AAW8ASL8</accession>